<dbReference type="PANTHER" id="PTHR31744">
    <property type="entry name" value="PROTEIN CUP-SHAPED COTYLEDON 2-RELATED"/>
    <property type="match status" value="1"/>
</dbReference>
<sequence>MGVAETVDPLSKLSLPPGFRFNPTDEELMVNYLCPKVAGETSSFILIGDVDLYKHDPWVLPGKALFGDKEWYFFSPRDRKYPNGSRPNRGAGSGYWKATGTDKVIASEGKRLGIKKSLVFYIGKAPTGSKTNWIMHEYRLLEPQRTKGSSKLDDWVLCRIYKKNSSAQRAGNMARTECSHGSSSSTSFQFDDKQNVQNAGCYSGNNIDWAPLAGLNNTMTGHSGVIQFQLHNETQQGAMNTMNYNQTNMYPSVDTGYGKVAEQEVQSGFPNQRADNSGFLYPNAYAQGFINSVDPYAAIRYQNQPGNSGNRN</sequence>
<evidence type="ECO:0000256" key="4">
    <source>
        <dbReference type="ARBA" id="ARBA00023163"/>
    </source>
</evidence>
<dbReference type="Pfam" id="PF02365">
    <property type="entry name" value="NAM"/>
    <property type="match status" value="1"/>
</dbReference>
<evidence type="ECO:0000256" key="1">
    <source>
        <dbReference type="ARBA" id="ARBA00004123"/>
    </source>
</evidence>
<keyword evidence="7" id="KW-1185">Reference proteome</keyword>
<dbReference type="PROSITE" id="PS51005">
    <property type="entry name" value="NAC"/>
    <property type="match status" value="1"/>
</dbReference>
<keyword evidence="3" id="KW-0238">DNA-binding</keyword>
<proteinExistence type="predicted"/>
<accession>A0A164Y333</accession>
<reference evidence="6" key="1">
    <citation type="journal article" date="2016" name="Nat. Genet.">
        <title>A high-quality carrot genome assembly provides new insights into carotenoid accumulation and asterid genome evolution.</title>
        <authorList>
            <person name="Iorizzo M."/>
            <person name="Ellison S."/>
            <person name="Senalik D."/>
            <person name="Zeng P."/>
            <person name="Satapoomin P."/>
            <person name="Huang J."/>
            <person name="Bowman M."/>
            <person name="Iovene M."/>
            <person name="Sanseverino W."/>
            <person name="Cavagnaro P."/>
            <person name="Yildiz M."/>
            <person name="Macko-Podgorni A."/>
            <person name="Moranska E."/>
            <person name="Grzebelus E."/>
            <person name="Grzebelus D."/>
            <person name="Ashrafi H."/>
            <person name="Zheng Z."/>
            <person name="Cheng S."/>
            <person name="Spooner D."/>
            <person name="Van Deynze A."/>
            <person name="Simon P."/>
        </authorList>
    </citation>
    <scope>NUCLEOTIDE SEQUENCE</scope>
    <source>
        <tissue evidence="6">Leaf</tissue>
    </source>
</reference>
<dbReference type="InterPro" id="IPR003441">
    <property type="entry name" value="NAC-dom"/>
</dbReference>
<dbReference type="Gene3D" id="2.170.150.80">
    <property type="entry name" value="NAC domain"/>
    <property type="match status" value="1"/>
</dbReference>
<dbReference type="AlphaFoldDB" id="A0A164Y333"/>
<dbReference type="EMBL" id="CP093347">
    <property type="protein sequence ID" value="WOH00250.1"/>
    <property type="molecule type" value="Genomic_DNA"/>
</dbReference>
<reference evidence="6" key="2">
    <citation type="submission" date="2022-03" db="EMBL/GenBank/DDBJ databases">
        <title>Draft title - Genomic analysis of global carrot germplasm unveils the trajectory of domestication and the origin of high carotenoid orange carrot.</title>
        <authorList>
            <person name="Iorizzo M."/>
            <person name="Ellison S."/>
            <person name="Senalik D."/>
            <person name="Macko-Podgorni A."/>
            <person name="Grzebelus D."/>
            <person name="Bostan H."/>
            <person name="Rolling W."/>
            <person name="Curaba J."/>
            <person name="Simon P."/>
        </authorList>
    </citation>
    <scope>NUCLEOTIDE SEQUENCE</scope>
    <source>
        <tissue evidence="6">Leaf</tissue>
    </source>
</reference>
<gene>
    <name evidence="6" type="ORF">DCAR_0519608</name>
</gene>
<dbReference type="KEGG" id="dcr:108220943"/>
<dbReference type="InterPro" id="IPR036093">
    <property type="entry name" value="NAC_dom_sf"/>
</dbReference>
<keyword evidence="5" id="KW-0539">Nucleus</keyword>
<keyword evidence="2" id="KW-0805">Transcription regulation</keyword>
<evidence type="ECO:0000256" key="2">
    <source>
        <dbReference type="ARBA" id="ARBA00023015"/>
    </source>
</evidence>
<evidence type="ECO:0000256" key="5">
    <source>
        <dbReference type="ARBA" id="ARBA00023242"/>
    </source>
</evidence>
<evidence type="ECO:0000313" key="6">
    <source>
        <dbReference type="EMBL" id="WOH00250.1"/>
    </source>
</evidence>
<protein>
    <submittedName>
        <fullName evidence="6">Uncharacterized protein</fullName>
    </submittedName>
</protein>
<dbReference type="GO" id="GO:0003677">
    <property type="term" value="F:DNA binding"/>
    <property type="evidence" value="ECO:0007669"/>
    <property type="project" value="UniProtKB-KW"/>
</dbReference>
<dbReference type="PANTHER" id="PTHR31744:SF233">
    <property type="entry name" value="NAC DOMAIN-CONTAINING PROTEIN 72-LIKE"/>
    <property type="match status" value="1"/>
</dbReference>
<name>A0A164Y333_DAUCS</name>
<dbReference type="OMA" id="ARTECSH"/>
<dbReference type="Gramene" id="KZM93911">
    <property type="protein sequence ID" value="KZM93911"/>
    <property type="gene ID" value="DCAR_017156"/>
</dbReference>
<dbReference type="SUPFAM" id="SSF101941">
    <property type="entry name" value="NAC domain"/>
    <property type="match status" value="1"/>
</dbReference>
<evidence type="ECO:0000313" key="7">
    <source>
        <dbReference type="Proteomes" id="UP000077755"/>
    </source>
</evidence>
<dbReference type="GO" id="GO:0005634">
    <property type="term" value="C:nucleus"/>
    <property type="evidence" value="ECO:0007669"/>
    <property type="project" value="UniProtKB-SubCell"/>
</dbReference>
<keyword evidence="4" id="KW-0804">Transcription</keyword>
<dbReference type="FunFam" id="2.170.150.80:FF:000008">
    <property type="entry name" value="NAC domain-containing protein 72-like"/>
    <property type="match status" value="1"/>
</dbReference>
<dbReference type="OrthoDB" id="1921961at2759"/>
<dbReference type="GO" id="GO:0006355">
    <property type="term" value="P:regulation of DNA-templated transcription"/>
    <property type="evidence" value="ECO:0007669"/>
    <property type="project" value="InterPro"/>
</dbReference>
<comment type="subcellular location">
    <subcellularLocation>
        <location evidence="1">Nucleus</location>
    </subcellularLocation>
</comment>
<dbReference type="Proteomes" id="UP000077755">
    <property type="component" value="Chromosome 5"/>
</dbReference>
<evidence type="ECO:0000256" key="3">
    <source>
        <dbReference type="ARBA" id="ARBA00023125"/>
    </source>
</evidence>
<organism evidence="6 7">
    <name type="scientific">Daucus carota subsp. sativus</name>
    <name type="common">Carrot</name>
    <dbReference type="NCBI Taxonomy" id="79200"/>
    <lineage>
        <taxon>Eukaryota</taxon>
        <taxon>Viridiplantae</taxon>
        <taxon>Streptophyta</taxon>
        <taxon>Embryophyta</taxon>
        <taxon>Tracheophyta</taxon>
        <taxon>Spermatophyta</taxon>
        <taxon>Magnoliopsida</taxon>
        <taxon>eudicotyledons</taxon>
        <taxon>Gunneridae</taxon>
        <taxon>Pentapetalae</taxon>
        <taxon>asterids</taxon>
        <taxon>campanulids</taxon>
        <taxon>Apiales</taxon>
        <taxon>Apiaceae</taxon>
        <taxon>Apioideae</taxon>
        <taxon>Scandiceae</taxon>
        <taxon>Daucinae</taxon>
        <taxon>Daucus</taxon>
        <taxon>Daucus sect. Daucus</taxon>
    </lineage>
</organism>